<name>A0A699KV76_TANCI</name>
<dbReference type="EMBL" id="BKCJ010557453">
    <property type="protein sequence ID" value="GFB12528.1"/>
    <property type="molecule type" value="Genomic_DNA"/>
</dbReference>
<evidence type="ECO:0000313" key="1">
    <source>
        <dbReference type="EMBL" id="GFB12528.1"/>
    </source>
</evidence>
<protein>
    <submittedName>
        <fullName evidence="1">Uncharacterized protein</fullName>
    </submittedName>
</protein>
<gene>
    <name evidence="1" type="ORF">Tci_684499</name>
</gene>
<accession>A0A699KV76</accession>
<proteinExistence type="predicted"/>
<dbReference type="AlphaFoldDB" id="A0A699KV76"/>
<comment type="caution">
    <text evidence="1">The sequence shown here is derived from an EMBL/GenBank/DDBJ whole genome shotgun (WGS) entry which is preliminary data.</text>
</comment>
<sequence length="119" mass="13592">MAASSRSIDSFFASRSNNICCCINSVICDFDEPEVTDELLERTIFFGFVCVTGRPHYRRRHVVLRTNGVEIRNVGFVWSTIDKRVLALDLKVGERVWDLYVGRDSIWELMELADDGVGD</sequence>
<reference evidence="1" key="1">
    <citation type="journal article" date="2019" name="Sci. Rep.">
        <title>Draft genome of Tanacetum cinerariifolium, the natural source of mosquito coil.</title>
        <authorList>
            <person name="Yamashiro T."/>
            <person name="Shiraishi A."/>
            <person name="Satake H."/>
            <person name="Nakayama K."/>
        </authorList>
    </citation>
    <scope>NUCLEOTIDE SEQUENCE</scope>
</reference>
<organism evidence="1">
    <name type="scientific">Tanacetum cinerariifolium</name>
    <name type="common">Dalmatian daisy</name>
    <name type="synonym">Chrysanthemum cinerariifolium</name>
    <dbReference type="NCBI Taxonomy" id="118510"/>
    <lineage>
        <taxon>Eukaryota</taxon>
        <taxon>Viridiplantae</taxon>
        <taxon>Streptophyta</taxon>
        <taxon>Embryophyta</taxon>
        <taxon>Tracheophyta</taxon>
        <taxon>Spermatophyta</taxon>
        <taxon>Magnoliopsida</taxon>
        <taxon>eudicotyledons</taxon>
        <taxon>Gunneridae</taxon>
        <taxon>Pentapetalae</taxon>
        <taxon>asterids</taxon>
        <taxon>campanulids</taxon>
        <taxon>Asterales</taxon>
        <taxon>Asteraceae</taxon>
        <taxon>Asteroideae</taxon>
        <taxon>Anthemideae</taxon>
        <taxon>Anthemidinae</taxon>
        <taxon>Tanacetum</taxon>
    </lineage>
</organism>